<dbReference type="InterPro" id="IPR011650">
    <property type="entry name" value="Peptidase_M20_dimer"/>
</dbReference>
<dbReference type="NCBIfam" id="TIGR01891">
    <property type="entry name" value="amidohydrolases"/>
    <property type="match status" value="1"/>
</dbReference>
<feature type="binding site" evidence="1">
    <location>
        <position position="95"/>
    </location>
    <ligand>
        <name>Mn(2+)</name>
        <dbReference type="ChEBI" id="CHEBI:29035"/>
        <label>2</label>
    </ligand>
</feature>
<keyword evidence="1" id="KW-0464">Manganese</keyword>
<proteinExistence type="predicted"/>
<dbReference type="Proteomes" id="UP000184476">
    <property type="component" value="Unassembled WGS sequence"/>
</dbReference>
<name>A0A1M4SJJ4_9BACL</name>
<dbReference type="AlphaFoldDB" id="A0A1M4SJJ4"/>
<dbReference type="Gene3D" id="3.30.70.360">
    <property type="match status" value="1"/>
</dbReference>
<sequence length="386" mass="42980">MLPHTYLEQHREDIIHTYQKLHKIAEPSWQEKYTAQYLSQRLSEAGLQVRSFPGHHGFVAEIPGLSESVIALRADMDAIIQEVQGEMIANHSCGHDAHSTMVLYTALALAAYQPRFPYTLRFLFQPAEEVAGGALQMMKDGVLENVKMLFGIHLRPWMEVPYGKAAPVIIHRSSATIRGTITGRSSHAARPQEAIHPILAMTNLLHSIQKIKLEGGAFSATITQLESGNRKACNVIPESATFTLDLRADTDQMMKQLQQLIIQCIQATTLETGTFIKWRVTDYVPATIPNDYAIEIAKQSIIKVLGKRNLVPVCHSPGGEDFHFYTQQHPELIATMIGLGCDLQPGLHHPDMTFNQEALLQGAQILTALLLSSIDLMQPQPQKTIQ</sequence>
<evidence type="ECO:0000313" key="3">
    <source>
        <dbReference type="EMBL" id="SHE32349.1"/>
    </source>
</evidence>
<gene>
    <name evidence="3" type="ORF">SAMN05444392_1014</name>
</gene>
<dbReference type="SUPFAM" id="SSF55031">
    <property type="entry name" value="Bacterial exopeptidase dimerisation domain"/>
    <property type="match status" value="1"/>
</dbReference>
<comment type="cofactor">
    <cofactor evidence="1">
        <name>Mn(2+)</name>
        <dbReference type="ChEBI" id="CHEBI:29035"/>
    </cofactor>
    <text evidence="1">The Mn(2+) ion enhances activity.</text>
</comment>
<feature type="binding site" evidence="1">
    <location>
        <position position="129"/>
    </location>
    <ligand>
        <name>Mn(2+)</name>
        <dbReference type="ChEBI" id="CHEBI:29035"/>
        <label>2</label>
    </ligand>
</feature>
<dbReference type="SUPFAM" id="SSF53187">
    <property type="entry name" value="Zn-dependent exopeptidases"/>
    <property type="match status" value="1"/>
</dbReference>
<keyword evidence="1" id="KW-0479">Metal-binding</keyword>
<evidence type="ECO:0000313" key="4">
    <source>
        <dbReference type="Proteomes" id="UP000184476"/>
    </source>
</evidence>
<dbReference type="GO" id="GO:0016787">
    <property type="term" value="F:hydrolase activity"/>
    <property type="evidence" value="ECO:0007669"/>
    <property type="project" value="UniProtKB-KW"/>
</dbReference>
<dbReference type="OrthoDB" id="9776731at2"/>
<dbReference type="GO" id="GO:0046872">
    <property type="term" value="F:metal ion binding"/>
    <property type="evidence" value="ECO:0007669"/>
    <property type="project" value="UniProtKB-KW"/>
</dbReference>
<organism evidence="3 4">
    <name type="scientific">Seinonella peptonophila</name>
    <dbReference type="NCBI Taxonomy" id="112248"/>
    <lineage>
        <taxon>Bacteria</taxon>
        <taxon>Bacillati</taxon>
        <taxon>Bacillota</taxon>
        <taxon>Bacilli</taxon>
        <taxon>Bacillales</taxon>
        <taxon>Thermoactinomycetaceae</taxon>
        <taxon>Seinonella</taxon>
    </lineage>
</organism>
<feature type="binding site" evidence="1">
    <location>
        <position position="153"/>
    </location>
    <ligand>
        <name>Mn(2+)</name>
        <dbReference type="ChEBI" id="CHEBI:29035"/>
        <label>2</label>
    </ligand>
</feature>
<dbReference type="STRING" id="112248.SAMN05444392_1014"/>
<keyword evidence="3" id="KW-0378">Hydrolase</keyword>
<protein>
    <submittedName>
        <fullName evidence="3">Amidohydrolase</fullName>
    </submittedName>
</protein>
<accession>A0A1M4SJJ4</accession>
<feature type="domain" description="Peptidase M20 dimerisation" evidence="2">
    <location>
        <begin position="171"/>
        <end position="269"/>
    </location>
</feature>
<dbReference type="EMBL" id="FQVL01000001">
    <property type="protein sequence ID" value="SHE32349.1"/>
    <property type="molecule type" value="Genomic_DNA"/>
</dbReference>
<keyword evidence="4" id="KW-1185">Reference proteome</keyword>
<evidence type="ECO:0000259" key="2">
    <source>
        <dbReference type="Pfam" id="PF07687"/>
    </source>
</evidence>
<dbReference type="InterPro" id="IPR002933">
    <property type="entry name" value="Peptidase_M20"/>
</dbReference>
<reference evidence="3 4" key="1">
    <citation type="submission" date="2016-11" db="EMBL/GenBank/DDBJ databases">
        <authorList>
            <person name="Jaros S."/>
            <person name="Januszkiewicz K."/>
            <person name="Wedrychowicz H."/>
        </authorList>
    </citation>
    <scope>NUCLEOTIDE SEQUENCE [LARGE SCALE GENOMIC DNA]</scope>
    <source>
        <strain evidence="3 4">DSM 44666</strain>
    </source>
</reference>
<evidence type="ECO:0000256" key="1">
    <source>
        <dbReference type="PIRSR" id="PIRSR005962-1"/>
    </source>
</evidence>
<dbReference type="Pfam" id="PF07687">
    <property type="entry name" value="M20_dimer"/>
    <property type="match status" value="1"/>
</dbReference>
<feature type="binding site" evidence="1">
    <location>
        <position position="93"/>
    </location>
    <ligand>
        <name>Mn(2+)</name>
        <dbReference type="ChEBI" id="CHEBI:29035"/>
        <label>2</label>
    </ligand>
</feature>
<feature type="binding site" evidence="1">
    <location>
        <position position="348"/>
    </location>
    <ligand>
        <name>Mn(2+)</name>
        <dbReference type="ChEBI" id="CHEBI:29035"/>
        <label>2</label>
    </ligand>
</feature>
<dbReference type="PANTHER" id="PTHR11014">
    <property type="entry name" value="PEPTIDASE M20 FAMILY MEMBER"/>
    <property type="match status" value="1"/>
</dbReference>
<dbReference type="Gene3D" id="3.40.630.10">
    <property type="entry name" value="Zn peptidases"/>
    <property type="match status" value="1"/>
</dbReference>
<dbReference type="RefSeq" id="WP_073149960.1">
    <property type="nucleotide sequence ID" value="NZ_FQVL01000001.1"/>
</dbReference>
<dbReference type="Pfam" id="PF01546">
    <property type="entry name" value="Peptidase_M20"/>
    <property type="match status" value="1"/>
</dbReference>
<dbReference type="InterPro" id="IPR017439">
    <property type="entry name" value="Amidohydrolase"/>
</dbReference>
<dbReference type="PANTHER" id="PTHR11014:SF122">
    <property type="entry name" value="AMIDOHYDROLASE AMHX"/>
    <property type="match status" value="1"/>
</dbReference>
<dbReference type="InterPro" id="IPR036264">
    <property type="entry name" value="Bact_exopeptidase_dim_dom"/>
</dbReference>
<dbReference type="PIRSF" id="PIRSF005962">
    <property type="entry name" value="Pept_M20D_amidohydro"/>
    <property type="match status" value="1"/>
</dbReference>